<gene>
    <name evidence="2" type="primary">PGBD3_2</name>
    <name evidence="2" type="ORF">c0_g1_i1</name>
</gene>
<reference evidence="2" key="1">
    <citation type="submission" date="2015-06" db="EMBL/GenBank/DDBJ databases">
        <authorList>
            <person name="Hoefler B.C."/>
            <person name="Straight P.D."/>
        </authorList>
    </citation>
    <scope>NUCLEOTIDE SEQUENCE</scope>
</reference>
<dbReference type="PANTHER" id="PTHR46599">
    <property type="entry name" value="PIGGYBAC TRANSPOSABLE ELEMENT-DERIVED PROTEIN 4"/>
    <property type="match status" value="1"/>
</dbReference>
<protein>
    <submittedName>
        <fullName evidence="2">PiggyBac transposable element-derived protein 3</fullName>
    </submittedName>
</protein>
<dbReference type="AlphaFoldDB" id="A0A0K8VYQ3"/>
<organism evidence="2">
    <name type="scientific">Bactrocera latifrons</name>
    <name type="common">Malaysian fruit fly</name>
    <name type="synonym">Chaetodacus latifrons</name>
    <dbReference type="NCBI Taxonomy" id="174628"/>
    <lineage>
        <taxon>Eukaryota</taxon>
        <taxon>Metazoa</taxon>
        <taxon>Ecdysozoa</taxon>
        <taxon>Arthropoda</taxon>
        <taxon>Hexapoda</taxon>
        <taxon>Insecta</taxon>
        <taxon>Pterygota</taxon>
        <taxon>Neoptera</taxon>
        <taxon>Endopterygota</taxon>
        <taxon>Diptera</taxon>
        <taxon>Brachycera</taxon>
        <taxon>Muscomorpha</taxon>
        <taxon>Tephritoidea</taxon>
        <taxon>Tephritidae</taxon>
        <taxon>Bactrocera</taxon>
        <taxon>Bactrocera</taxon>
    </lineage>
</organism>
<sequence>MGYHQLPSYRRISEDMAVPVVSKAMSRNRFDLILRFMHVNDNSKIPKNNKDRLFKIRPMVEALNQRFQQVYHRTKELSVDESMILFKGRTAIKQYCPMKPIKRGYKLWCLADQRGYIKKLLYTKERMKLSKKNTKDMVSVRSSFISHRRGMGQEQVRVL</sequence>
<dbReference type="Pfam" id="PF13843">
    <property type="entry name" value="DDE_Tnp_1_7"/>
    <property type="match status" value="1"/>
</dbReference>
<proteinExistence type="predicted"/>
<feature type="domain" description="PiggyBac transposable element-derived protein" evidence="1">
    <location>
        <begin position="1"/>
        <end position="135"/>
    </location>
</feature>
<accession>A0A0K8VYQ3</accession>
<dbReference type="EMBL" id="GDHF01008340">
    <property type="protein sequence ID" value="JAI43974.1"/>
    <property type="molecule type" value="Transcribed_RNA"/>
</dbReference>
<name>A0A0K8VYQ3_BACLA</name>
<evidence type="ECO:0000259" key="1">
    <source>
        <dbReference type="Pfam" id="PF13843"/>
    </source>
</evidence>
<dbReference type="InterPro" id="IPR029526">
    <property type="entry name" value="PGBD"/>
</dbReference>
<evidence type="ECO:0000313" key="2">
    <source>
        <dbReference type="EMBL" id="JAI43974.1"/>
    </source>
</evidence>
<dbReference type="PANTHER" id="PTHR46599:SF3">
    <property type="entry name" value="PIGGYBAC TRANSPOSABLE ELEMENT-DERIVED PROTEIN 4"/>
    <property type="match status" value="1"/>
</dbReference>